<feature type="compositionally biased region" description="Pro residues" evidence="1">
    <location>
        <begin position="1"/>
        <end position="14"/>
    </location>
</feature>
<organism evidence="3 4">
    <name type="scientific">Panicum virgatum</name>
    <name type="common">Blackwell switchgrass</name>
    <dbReference type="NCBI Taxonomy" id="38727"/>
    <lineage>
        <taxon>Eukaryota</taxon>
        <taxon>Viridiplantae</taxon>
        <taxon>Streptophyta</taxon>
        <taxon>Embryophyta</taxon>
        <taxon>Tracheophyta</taxon>
        <taxon>Spermatophyta</taxon>
        <taxon>Magnoliopsida</taxon>
        <taxon>Liliopsida</taxon>
        <taxon>Poales</taxon>
        <taxon>Poaceae</taxon>
        <taxon>PACMAD clade</taxon>
        <taxon>Panicoideae</taxon>
        <taxon>Panicodae</taxon>
        <taxon>Paniceae</taxon>
        <taxon>Panicinae</taxon>
        <taxon>Panicum</taxon>
        <taxon>Panicum sect. Hiantes</taxon>
    </lineage>
</organism>
<dbReference type="InterPro" id="IPR053253">
    <property type="entry name" value="Sex_diff_modulator"/>
</dbReference>
<name>A0A8T0NEH4_PANVG</name>
<dbReference type="InterPro" id="IPR036875">
    <property type="entry name" value="Znf_CCHC_sf"/>
</dbReference>
<dbReference type="PANTHER" id="PTHR33087">
    <property type="entry name" value="OS07G0539200 PROTEIN"/>
    <property type="match status" value="1"/>
</dbReference>
<feature type="region of interest" description="Disordered" evidence="1">
    <location>
        <begin position="1"/>
        <end position="92"/>
    </location>
</feature>
<feature type="domain" description="CCHC-type" evidence="2">
    <location>
        <begin position="172"/>
        <end position="188"/>
    </location>
</feature>
<dbReference type="Gene3D" id="4.10.60.10">
    <property type="entry name" value="Zinc finger, CCHC-type"/>
    <property type="match status" value="1"/>
</dbReference>
<feature type="region of interest" description="Disordered" evidence="1">
    <location>
        <begin position="834"/>
        <end position="862"/>
    </location>
</feature>
<accession>A0A8T0NEH4</accession>
<feature type="domain" description="CCHC-type" evidence="2">
    <location>
        <begin position="191"/>
        <end position="207"/>
    </location>
</feature>
<gene>
    <name evidence="3" type="ORF">PVAP13_9KG119885</name>
</gene>
<dbReference type="PANTHER" id="PTHR33087:SF51">
    <property type="entry name" value="CCHC-TYPE DOMAIN-CONTAINING PROTEIN"/>
    <property type="match status" value="1"/>
</dbReference>
<reference evidence="3 4" key="1">
    <citation type="submission" date="2020-05" db="EMBL/GenBank/DDBJ databases">
        <title>WGS assembly of Panicum virgatum.</title>
        <authorList>
            <person name="Lovell J.T."/>
            <person name="Jenkins J."/>
            <person name="Shu S."/>
            <person name="Juenger T.E."/>
            <person name="Schmutz J."/>
        </authorList>
    </citation>
    <scope>NUCLEOTIDE SEQUENCE [LARGE SCALE GENOMIC DNA]</scope>
    <source>
        <strain evidence="4">cv. AP13</strain>
    </source>
</reference>
<feature type="compositionally biased region" description="Low complexity" evidence="1">
    <location>
        <begin position="76"/>
        <end position="90"/>
    </location>
</feature>
<feature type="compositionally biased region" description="Low complexity" evidence="1">
    <location>
        <begin position="564"/>
        <end position="581"/>
    </location>
</feature>
<evidence type="ECO:0000313" key="4">
    <source>
        <dbReference type="Proteomes" id="UP000823388"/>
    </source>
</evidence>
<dbReference type="SUPFAM" id="SSF57756">
    <property type="entry name" value="Retrovirus zinc finger-like domains"/>
    <property type="match status" value="1"/>
</dbReference>
<keyword evidence="4" id="KW-1185">Reference proteome</keyword>
<comment type="caution">
    <text evidence="3">The sequence shown here is derived from an EMBL/GenBank/DDBJ whole genome shotgun (WGS) entry which is preliminary data.</text>
</comment>
<dbReference type="Proteomes" id="UP000823388">
    <property type="component" value="Chromosome 9K"/>
</dbReference>
<feature type="region of interest" description="Disordered" evidence="1">
    <location>
        <begin position="536"/>
        <end position="615"/>
    </location>
</feature>
<dbReference type="SMART" id="SM00343">
    <property type="entry name" value="ZnF_C2HC"/>
    <property type="match status" value="2"/>
</dbReference>
<evidence type="ECO:0000259" key="2">
    <source>
        <dbReference type="SMART" id="SM00343"/>
    </source>
</evidence>
<dbReference type="AlphaFoldDB" id="A0A8T0NEH4"/>
<protein>
    <recommendedName>
        <fullName evidence="2">CCHC-type domain-containing protein</fullName>
    </recommendedName>
</protein>
<dbReference type="GO" id="GO:0008270">
    <property type="term" value="F:zinc ion binding"/>
    <property type="evidence" value="ECO:0007669"/>
    <property type="project" value="InterPro"/>
</dbReference>
<sequence>MEPLASPPPPPGAPSPTTNLTPGSTPDPSATDPAAPANPATPAPAIIPHPPPHPYTRSSPPAGRSKEQRWSDNCPASASSGGSTAATSARRSYRDVMVTPGISAAPSRSLSPAAAKPPPRIVLRPAAHVPPLAWRSRDADGWEKVESRSKRRARVELSRRPRRPVPVDLRGRCFNCFSGVHRAAQCKSQTRCFRCRALGHRSLVCPRRVPIASEGARSSAVLPKRATVWRRIASVLEQDPTGSPQAMETADSLAANGVASDVARAVESGALPPDSDHCGRRRRRPRHRRRRGPLGSAAPVPNPSNTAMGNGRDASLAPLAPDDGVPPAQGPPCIIDWSAQLARAEADLRRVVLVTVVGNITGIATDDLKAVVANAFVLNPATLVFRRSSRDHNYIMFVEDEATISRLTNAGPTPAPGNLQLHCRRWSRQAFADGIALPVLANIELRGIPEHTWEMSTAESLLSPYGWPHLLQPETRNREDYSAFCLTAWCFNPREIPSARDLHIAEPPIGEILVPPGKPSLKYTVAFRVTEILQPGAESTDGAASEAEEEDGNGSRRRQRRRAASPSSHGGAAAIAATGRPSARDRLGPDPSGASYVAHPVEADGSSSQATRLDPLPVENMVVEVIAPSPEEPAPVFEGGNSDHEEFSVATTDGYLGSAEGDLGLPVGRADSQPLEPSPCKQVCQEQVTDASPSMESPTMVCFAVPSSASGVTSASPLQPQHNDLPPYLARVESTSAELLLEPPALSASSPVTWRPAEEVLPAEFLAEPCVFTTSANRELSKVYVRRPKSSVQHATQPPESPPRTPPPPAASSTFIEKVSKPLDIALPIPTVKQQRRRQNYVGTEPPRRSRRIAKLPPENHNPAAASVCRELGFTEDDSRVSAAMMEKYQVFFNTPLERNHVKVMAAMLHKELPEELPVQASGAIVVV</sequence>
<feature type="region of interest" description="Disordered" evidence="1">
    <location>
        <begin position="785"/>
        <end position="814"/>
    </location>
</feature>
<dbReference type="EMBL" id="CM029053">
    <property type="protein sequence ID" value="KAG2547727.1"/>
    <property type="molecule type" value="Genomic_DNA"/>
</dbReference>
<dbReference type="GO" id="GO:0003676">
    <property type="term" value="F:nucleic acid binding"/>
    <property type="evidence" value="ECO:0007669"/>
    <property type="project" value="InterPro"/>
</dbReference>
<feature type="compositionally biased region" description="Pro residues" evidence="1">
    <location>
        <begin position="39"/>
        <end position="54"/>
    </location>
</feature>
<feature type="compositionally biased region" description="Low complexity" evidence="1">
    <location>
        <begin position="536"/>
        <end position="545"/>
    </location>
</feature>
<evidence type="ECO:0000313" key="3">
    <source>
        <dbReference type="EMBL" id="KAG2547727.1"/>
    </source>
</evidence>
<dbReference type="InterPro" id="IPR001878">
    <property type="entry name" value="Znf_CCHC"/>
</dbReference>
<evidence type="ECO:0000256" key="1">
    <source>
        <dbReference type="SAM" id="MobiDB-lite"/>
    </source>
</evidence>
<proteinExistence type="predicted"/>
<feature type="region of interest" description="Disordered" evidence="1">
    <location>
        <begin position="267"/>
        <end position="331"/>
    </location>
</feature>
<feature type="compositionally biased region" description="Basic residues" evidence="1">
    <location>
        <begin position="279"/>
        <end position="292"/>
    </location>
</feature>
<feature type="compositionally biased region" description="Low complexity" evidence="1">
    <location>
        <begin position="24"/>
        <end position="38"/>
    </location>
</feature>
<feature type="compositionally biased region" description="Pro residues" evidence="1">
    <location>
        <begin position="799"/>
        <end position="810"/>
    </location>
</feature>